<feature type="domain" description="Nephrocystin 3-like N-terminal" evidence="2">
    <location>
        <begin position="155"/>
        <end position="251"/>
    </location>
</feature>
<proteinExistence type="predicted"/>
<protein>
    <recommendedName>
        <fullName evidence="2">Nephrocystin 3-like N-terminal domain-containing protein</fullName>
    </recommendedName>
</protein>
<keyword evidence="1" id="KW-0677">Repeat</keyword>
<reference evidence="4" key="1">
    <citation type="journal article" date="2012" name="Mol. Plant Microbe Interact.">
        <title>A highly conserved effector in Fusarium oxysporum is required for full virulence on Arabidopsis.</title>
        <authorList>
            <person name="Thatcher L.F."/>
            <person name="Gardiner D.M."/>
            <person name="Kazan K."/>
            <person name="Manners J."/>
        </authorList>
    </citation>
    <scope>NUCLEOTIDE SEQUENCE [LARGE SCALE GENOMIC DNA]</scope>
    <source>
        <strain evidence="4">Fo5176</strain>
    </source>
</reference>
<dbReference type="PANTHER" id="PTHR10039">
    <property type="entry name" value="AMELOGENIN"/>
    <property type="match status" value="1"/>
</dbReference>
<dbReference type="AlphaFoldDB" id="A0A0D2Y714"/>
<evidence type="ECO:0000313" key="3">
    <source>
        <dbReference type="EnsemblFungi" id="FOXG_12074P0"/>
    </source>
</evidence>
<evidence type="ECO:0000313" key="4">
    <source>
        <dbReference type="Proteomes" id="UP000002489"/>
    </source>
</evidence>
<dbReference type="PANTHER" id="PTHR10039:SF10">
    <property type="entry name" value="NACHT DOMAIN-CONTAINING PROTEIN"/>
    <property type="match status" value="1"/>
</dbReference>
<accession>A0A0D2Y714</accession>
<organism evidence="3 4">
    <name type="scientific">Fusarium oxysporum (strain Fo5176)</name>
    <name type="common">Fusarium vascular wilt</name>
    <dbReference type="NCBI Taxonomy" id="660025"/>
    <lineage>
        <taxon>Eukaryota</taxon>
        <taxon>Fungi</taxon>
        <taxon>Dikarya</taxon>
        <taxon>Ascomycota</taxon>
        <taxon>Pezizomycotina</taxon>
        <taxon>Sordariomycetes</taxon>
        <taxon>Hypocreomycetidae</taxon>
        <taxon>Hypocreales</taxon>
        <taxon>Nectriaceae</taxon>
        <taxon>Fusarium</taxon>
        <taxon>Fusarium oxysporum species complex</taxon>
    </lineage>
</organism>
<reference evidence="3" key="2">
    <citation type="submission" date="2025-08" db="UniProtKB">
        <authorList>
            <consortium name="EnsemblFungi"/>
        </authorList>
    </citation>
    <scope>IDENTIFICATION</scope>
    <source>
        <strain evidence="3">4287 / CBS 123668 / FGSC 9935 / NRRL 34936</strain>
    </source>
</reference>
<sequence>MASEAAAAASLEPDIRLAQAISMLLADLSDEQRRSFRTQQDNFLPPTITDVMRVVAKVDIVAGGKQKGGGRTFGPRLTGFLEAVQEFASIGEVELGGSMSLLATSVWLIVCLTLTILAEYPRWLEKASMTLMSAGRNAPRRMEITLFYARTARSRKDDHTRQHALTILYSLYRQLAKDRQDRVLFLENLHTDSFDTRLMTKALGDALKTNKKTYIVVDGLDECKDAERSKVINVLQGLQIYSPLSICLSSRPGILSHIGWAGLHSIYIPEDNPDIELYVDSELSSRFEHGELVVGHPALEESALHLPTQGKELK</sequence>
<dbReference type="EnsemblFungi" id="FOXG_12074T0">
    <property type="protein sequence ID" value="FOXG_12074P0"/>
    <property type="gene ID" value="FOXG_12074"/>
</dbReference>
<evidence type="ECO:0000259" key="2">
    <source>
        <dbReference type="Pfam" id="PF24883"/>
    </source>
</evidence>
<name>A0A0D2Y714_FUSOF</name>
<evidence type="ECO:0000256" key="1">
    <source>
        <dbReference type="ARBA" id="ARBA00022737"/>
    </source>
</evidence>
<dbReference type="InterPro" id="IPR056884">
    <property type="entry name" value="NPHP3-like_N"/>
</dbReference>
<dbReference type="InterPro" id="IPR027417">
    <property type="entry name" value="P-loop_NTPase"/>
</dbReference>
<dbReference type="Pfam" id="PF24883">
    <property type="entry name" value="NPHP3_N"/>
    <property type="match status" value="1"/>
</dbReference>
<dbReference type="Proteomes" id="UP000002489">
    <property type="component" value="Unassembled WGS sequence"/>
</dbReference>
<dbReference type="Gene3D" id="3.40.50.300">
    <property type="entry name" value="P-loop containing nucleotide triphosphate hydrolases"/>
    <property type="match status" value="1"/>
</dbReference>